<protein>
    <recommendedName>
        <fullName evidence="3">GP-PDE domain-containing protein</fullName>
    </recommendedName>
</protein>
<dbReference type="InterPro" id="IPR017946">
    <property type="entry name" value="PLC-like_Pdiesterase_TIM-brl"/>
</dbReference>
<evidence type="ECO:0000313" key="2">
    <source>
        <dbReference type="Proteomes" id="UP000297966"/>
    </source>
</evidence>
<dbReference type="AlphaFoldDB" id="A0A4Y9LD80"/>
<organism evidence="1 2">
    <name type="scientific">Bradyrhizobium niftali</name>
    <dbReference type="NCBI Taxonomy" id="2560055"/>
    <lineage>
        <taxon>Bacteria</taxon>
        <taxon>Pseudomonadati</taxon>
        <taxon>Pseudomonadota</taxon>
        <taxon>Alphaproteobacteria</taxon>
        <taxon>Hyphomicrobiales</taxon>
        <taxon>Nitrobacteraceae</taxon>
        <taxon>Bradyrhizobium</taxon>
    </lineage>
</organism>
<name>A0A4Y9LD80_9BRAD</name>
<dbReference type="OrthoDB" id="9795622at2"/>
<dbReference type="RefSeq" id="WP_135178333.1">
    <property type="nucleotide sequence ID" value="NZ_SPQT01000030.1"/>
</dbReference>
<dbReference type="Gene3D" id="3.20.20.190">
    <property type="entry name" value="Phosphatidylinositol (PI) phosphodiesterase"/>
    <property type="match status" value="1"/>
</dbReference>
<dbReference type="SUPFAM" id="SSF51695">
    <property type="entry name" value="PLC-like phosphodiesterases"/>
    <property type="match status" value="1"/>
</dbReference>
<accession>A0A4Y9LD80</accession>
<proteinExistence type="predicted"/>
<dbReference type="GO" id="GO:0008081">
    <property type="term" value="F:phosphoric diester hydrolase activity"/>
    <property type="evidence" value="ECO:0007669"/>
    <property type="project" value="InterPro"/>
</dbReference>
<evidence type="ECO:0000313" key="1">
    <source>
        <dbReference type="EMBL" id="TFV41305.1"/>
    </source>
</evidence>
<dbReference type="EMBL" id="SPQT01000030">
    <property type="protein sequence ID" value="TFV41305.1"/>
    <property type="molecule type" value="Genomic_DNA"/>
</dbReference>
<reference evidence="1 2" key="1">
    <citation type="submission" date="2019-03" db="EMBL/GenBank/DDBJ databases">
        <title>Bradyrhizobium diversity isolated from nodules of Chamaecrista fasciculata.</title>
        <authorList>
            <person name="Klepa M.S."/>
            <person name="Urquiaga M.O."/>
            <person name="Hungria M."/>
            <person name="Delamuta J.R."/>
        </authorList>
    </citation>
    <scope>NUCLEOTIDE SEQUENCE [LARGE SCALE GENOMIC DNA]</scope>
    <source>
        <strain evidence="1 2">CNPSo 3448</strain>
    </source>
</reference>
<gene>
    <name evidence="1" type="ORF">E4K65_37250</name>
</gene>
<evidence type="ECO:0008006" key="3">
    <source>
        <dbReference type="Google" id="ProtNLM"/>
    </source>
</evidence>
<comment type="caution">
    <text evidence="1">The sequence shown here is derived from an EMBL/GenBank/DDBJ whole genome shotgun (WGS) entry which is preliminary data.</text>
</comment>
<sequence length="228" mass="25365">MARAAWLYGLVMKLIAHRGWSAGPGENSVAAFARAARGGRISGVEFGVCLAADSDTLVVSHDPPRHVENALTLDAALSLLSPTDFELFVEVKETGLVSRVMERLVARNVAGRSVVFAFAAVAKSFPWEAARPVRLGIIVMYPWNLNRAVRRYAPDVLLLGWDARAWTRVAFRAWWSVFSLEQLARRHHVPVVVAIVQRMDDLHWLSRQRLYGAVADVDRTIGRSARPD</sequence>
<dbReference type="GO" id="GO:0006629">
    <property type="term" value="P:lipid metabolic process"/>
    <property type="evidence" value="ECO:0007669"/>
    <property type="project" value="InterPro"/>
</dbReference>
<dbReference type="Proteomes" id="UP000297966">
    <property type="component" value="Unassembled WGS sequence"/>
</dbReference>
<keyword evidence="2" id="KW-1185">Reference proteome</keyword>